<evidence type="ECO:0000313" key="5">
    <source>
        <dbReference type="Proteomes" id="UP000629963"/>
    </source>
</evidence>
<feature type="domain" description="Alcohol dehydrogenase iron-type/glycerol dehydrogenase GldA" evidence="2">
    <location>
        <begin position="9"/>
        <end position="175"/>
    </location>
</feature>
<organism evidence="4 5">
    <name type="scientific">Flavobacterium kayseriense</name>
    <dbReference type="NCBI Taxonomy" id="2764714"/>
    <lineage>
        <taxon>Bacteria</taxon>
        <taxon>Pseudomonadati</taxon>
        <taxon>Bacteroidota</taxon>
        <taxon>Flavobacteriia</taxon>
        <taxon>Flavobacteriales</taxon>
        <taxon>Flavobacteriaceae</taxon>
        <taxon>Flavobacterium</taxon>
    </lineage>
</organism>
<dbReference type="InterPro" id="IPR018211">
    <property type="entry name" value="ADH_Fe_CS"/>
</dbReference>
<proteinExistence type="predicted"/>
<dbReference type="PANTHER" id="PTHR43633:SF1">
    <property type="entry name" value="ALCOHOL DEHYDROGENASE YQHD"/>
    <property type="match status" value="1"/>
</dbReference>
<evidence type="ECO:0000259" key="2">
    <source>
        <dbReference type="Pfam" id="PF00465"/>
    </source>
</evidence>
<gene>
    <name evidence="4" type="ORF">H8R23_02990</name>
</gene>
<dbReference type="InterPro" id="IPR056798">
    <property type="entry name" value="ADH_Fe_C"/>
</dbReference>
<dbReference type="Proteomes" id="UP000629963">
    <property type="component" value="Unassembled WGS sequence"/>
</dbReference>
<comment type="caution">
    <text evidence="4">The sequence shown here is derived from an EMBL/GenBank/DDBJ whole genome shotgun (WGS) entry which is preliminary data.</text>
</comment>
<feature type="domain" description="Fe-containing alcohol dehydrogenase-like C-terminal" evidence="3">
    <location>
        <begin position="189"/>
        <end position="382"/>
    </location>
</feature>
<evidence type="ECO:0000259" key="3">
    <source>
        <dbReference type="Pfam" id="PF25137"/>
    </source>
</evidence>
<dbReference type="SUPFAM" id="SSF56796">
    <property type="entry name" value="Dehydroquinate synthase-like"/>
    <property type="match status" value="1"/>
</dbReference>
<keyword evidence="1" id="KW-0560">Oxidoreductase</keyword>
<dbReference type="Pfam" id="PF25137">
    <property type="entry name" value="ADH_Fe_C"/>
    <property type="match status" value="1"/>
</dbReference>
<name>A0ABR7J487_9FLAO</name>
<dbReference type="InterPro" id="IPR001670">
    <property type="entry name" value="ADH_Fe/GldA"/>
</dbReference>
<dbReference type="PANTHER" id="PTHR43633">
    <property type="entry name" value="ALCOHOL DEHYDROGENASE YQHD"/>
    <property type="match status" value="1"/>
</dbReference>
<dbReference type="EMBL" id="JACRUJ010000001">
    <property type="protein sequence ID" value="MBC5840359.1"/>
    <property type="molecule type" value="Genomic_DNA"/>
</dbReference>
<dbReference type="Gene3D" id="3.40.50.1970">
    <property type="match status" value="1"/>
</dbReference>
<dbReference type="PROSITE" id="PS00060">
    <property type="entry name" value="ADH_IRON_2"/>
    <property type="match status" value="1"/>
</dbReference>
<dbReference type="CDD" id="cd08187">
    <property type="entry name" value="BDH"/>
    <property type="match status" value="1"/>
</dbReference>
<evidence type="ECO:0000313" key="4">
    <source>
        <dbReference type="EMBL" id="MBC5840359.1"/>
    </source>
</evidence>
<dbReference type="Gene3D" id="1.20.1090.10">
    <property type="entry name" value="Dehydroquinate synthase-like - alpha domain"/>
    <property type="match status" value="1"/>
</dbReference>
<reference evidence="4 5" key="1">
    <citation type="submission" date="2020-08" db="EMBL/GenBank/DDBJ databases">
        <title>Description of novel Flavobacterium F-380 isolate.</title>
        <authorList>
            <person name="Saticioglu I.B."/>
            <person name="Duman M."/>
            <person name="Altun S."/>
        </authorList>
    </citation>
    <scope>NUCLEOTIDE SEQUENCE [LARGE SCALE GENOMIC DNA]</scope>
    <source>
        <strain evidence="4 5">F-380</strain>
    </source>
</reference>
<keyword evidence="5" id="KW-1185">Reference proteome</keyword>
<dbReference type="RefSeq" id="WP_187008937.1">
    <property type="nucleotide sequence ID" value="NZ_JACRUI010000001.1"/>
</dbReference>
<protein>
    <submittedName>
        <fullName evidence="4">Iron-containing alcohol dehydrogenase</fullName>
    </submittedName>
</protein>
<dbReference type="InterPro" id="IPR044731">
    <property type="entry name" value="BDH-like"/>
</dbReference>
<sequence>MLNFELYNPTNLVFGKGQMEKLADLVPKGAKILLAYGGGSIFKNGIHEQVINNLKGHEIVEFSGIEPNPHFETLMKAVAIVKEQKIDFILAVGGGSVIDGVKFISGAVNYQGDPIEILQKRILIKENAVPFGTVLTLPATGSEMNSGAVVTIESTKEKLAFGGSALFPKFSITDPTVIQSLPKRQLQNGVVDAYTHVMEQYLTYPHEGHLQDRIAEGILHTLIEVGPKVVEDPANYELASNFMWSCTMALNGLIQKGVPSDWATHMIGHELTAMYGIDHARTLAIIGPSLYKVMFETKKAKLAQYGKRIFNLEGTEEEVANEAINKTVEFFHTMGMDTKLSDYTKEYNNTAEFIVKRFEERGWKGLGEKQNVTLEKVKEIVEMSY</sequence>
<accession>A0ABR7J487</accession>
<evidence type="ECO:0000256" key="1">
    <source>
        <dbReference type="ARBA" id="ARBA00023002"/>
    </source>
</evidence>
<dbReference type="Pfam" id="PF00465">
    <property type="entry name" value="Fe-ADH"/>
    <property type="match status" value="1"/>
</dbReference>